<dbReference type="PRINTS" id="PR00171">
    <property type="entry name" value="SUGRTRNSPORT"/>
</dbReference>
<feature type="compositionally biased region" description="Basic residues" evidence="10">
    <location>
        <begin position="545"/>
        <end position="555"/>
    </location>
</feature>
<dbReference type="AlphaFoldDB" id="A0A5C5FVA8"/>
<dbReference type="PROSITE" id="PS50850">
    <property type="entry name" value="MFS"/>
    <property type="match status" value="1"/>
</dbReference>
<evidence type="ECO:0000256" key="11">
    <source>
        <dbReference type="SAM" id="Phobius"/>
    </source>
</evidence>
<feature type="transmembrane region" description="Helical" evidence="11">
    <location>
        <begin position="317"/>
        <end position="338"/>
    </location>
</feature>
<dbReference type="Pfam" id="PF00083">
    <property type="entry name" value="Sugar_tr"/>
    <property type="match status" value="1"/>
</dbReference>
<dbReference type="InterPro" id="IPR005829">
    <property type="entry name" value="Sugar_transporter_CS"/>
</dbReference>
<reference evidence="13 14" key="1">
    <citation type="submission" date="2019-03" db="EMBL/GenBank/DDBJ databases">
        <title>Rhodosporidium diobovatum UCD-FST 08-225 genome sequencing, assembly, and annotation.</title>
        <authorList>
            <person name="Fakankun I.U."/>
            <person name="Fristensky B."/>
            <person name="Levin D.B."/>
        </authorList>
    </citation>
    <scope>NUCLEOTIDE SEQUENCE [LARGE SCALE GENOMIC DNA]</scope>
    <source>
        <strain evidence="13 14">UCD-FST 08-225</strain>
    </source>
</reference>
<dbReference type="OrthoDB" id="5141738at2759"/>
<feature type="compositionally biased region" description="Basic and acidic residues" evidence="10">
    <location>
        <begin position="505"/>
        <end position="531"/>
    </location>
</feature>
<evidence type="ECO:0000256" key="8">
    <source>
        <dbReference type="ARBA" id="ARBA00049119"/>
    </source>
</evidence>
<keyword evidence="6 11" id="KW-1133">Transmembrane helix</keyword>
<dbReference type="InterPro" id="IPR036259">
    <property type="entry name" value="MFS_trans_sf"/>
</dbReference>
<dbReference type="Proteomes" id="UP000311382">
    <property type="component" value="Unassembled WGS sequence"/>
</dbReference>
<dbReference type="InterPro" id="IPR050360">
    <property type="entry name" value="MFS_Sugar_Transporters"/>
</dbReference>
<proteinExistence type="inferred from homology"/>
<dbReference type="SUPFAM" id="SSF103473">
    <property type="entry name" value="MFS general substrate transporter"/>
    <property type="match status" value="1"/>
</dbReference>
<evidence type="ECO:0000256" key="3">
    <source>
        <dbReference type="ARBA" id="ARBA00022448"/>
    </source>
</evidence>
<keyword evidence="5 11" id="KW-0812">Transmembrane</keyword>
<dbReference type="Gene3D" id="1.20.1250.20">
    <property type="entry name" value="MFS general substrate transporter like domains"/>
    <property type="match status" value="1"/>
</dbReference>
<evidence type="ECO:0000256" key="7">
    <source>
        <dbReference type="ARBA" id="ARBA00023136"/>
    </source>
</evidence>
<feature type="transmembrane region" description="Helical" evidence="11">
    <location>
        <begin position="128"/>
        <end position="145"/>
    </location>
</feature>
<gene>
    <name evidence="13" type="ORF">DMC30DRAFT_417378</name>
</gene>
<feature type="domain" description="Major facilitator superfamily (MFS) profile" evidence="12">
    <location>
        <begin position="19"/>
        <end position="468"/>
    </location>
</feature>
<dbReference type="PANTHER" id="PTHR48022:SF75">
    <property type="entry name" value="GALACTOSE TRANSPORTER-RELATED"/>
    <property type="match status" value="1"/>
</dbReference>
<evidence type="ECO:0000256" key="9">
    <source>
        <dbReference type="RuleBase" id="RU003346"/>
    </source>
</evidence>
<evidence type="ECO:0000313" key="13">
    <source>
        <dbReference type="EMBL" id="TNY19964.1"/>
    </source>
</evidence>
<feature type="transmembrane region" description="Helical" evidence="11">
    <location>
        <begin position="424"/>
        <end position="441"/>
    </location>
</feature>
<evidence type="ECO:0000256" key="1">
    <source>
        <dbReference type="ARBA" id="ARBA00004141"/>
    </source>
</evidence>
<dbReference type="PROSITE" id="PS00216">
    <property type="entry name" value="SUGAR_TRANSPORT_1"/>
    <property type="match status" value="1"/>
</dbReference>
<dbReference type="FunFam" id="1.20.1250.20:FF:000044">
    <property type="entry name" value="Hexose transporter Hxt3p"/>
    <property type="match status" value="1"/>
</dbReference>
<dbReference type="CDD" id="cd17356">
    <property type="entry name" value="MFS_HXT"/>
    <property type="match status" value="1"/>
</dbReference>
<evidence type="ECO:0000313" key="14">
    <source>
        <dbReference type="Proteomes" id="UP000311382"/>
    </source>
</evidence>
<feature type="transmembrane region" description="Helical" evidence="11">
    <location>
        <begin position="447"/>
        <end position="464"/>
    </location>
</feature>
<feature type="region of interest" description="Disordered" evidence="10">
    <location>
        <begin position="505"/>
        <end position="555"/>
    </location>
</feature>
<feature type="transmembrane region" description="Helical" evidence="11">
    <location>
        <begin position="12"/>
        <end position="32"/>
    </location>
</feature>
<keyword evidence="3 9" id="KW-0813">Transport</keyword>
<keyword evidence="4" id="KW-0762">Sugar transport</keyword>
<evidence type="ECO:0000256" key="5">
    <source>
        <dbReference type="ARBA" id="ARBA00022692"/>
    </source>
</evidence>
<dbReference type="PROSITE" id="PS00217">
    <property type="entry name" value="SUGAR_TRANSPORT_2"/>
    <property type="match status" value="1"/>
</dbReference>
<dbReference type="InterPro" id="IPR003663">
    <property type="entry name" value="Sugar/inositol_transpt"/>
</dbReference>
<evidence type="ECO:0000256" key="10">
    <source>
        <dbReference type="SAM" id="MobiDB-lite"/>
    </source>
</evidence>
<dbReference type="NCBIfam" id="TIGR00879">
    <property type="entry name" value="SP"/>
    <property type="match status" value="1"/>
</dbReference>
<accession>A0A5C5FVA8</accession>
<evidence type="ECO:0000256" key="4">
    <source>
        <dbReference type="ARBA" id="ARBA00022597"/>
    </source>
</evidence>
<keyword evidence="7 11" id="KW-0472">Membrane</keyword>
<sequence>MPVTFHVHGAPVGLTAIVLAVFSSIGGFLFGYDTGQIADFLEMDDFKLRFAQCSDPAVADTCEFSNVRSGLIVAMLSIGTLFGSLIGATLADRLGRKKAIVVDNMILIIGIVIQVASVSAWYQFMIGRIVTGLGVGALSAVVPLYQSETAPKEIRGTLVATYQLAITAGILVAYCISIGTRYLDEGGASWRIVCGLTMLWSLILMIGIMFAPESPRWLFGEGRAEEAERSLCRIRGVRVEDNDYTVRQTCEEMQAAVAHEARMDKFRWIDCFKHKDKLLYRTLLLMVLQAGQQLTGANYFFYYGTTVFQSVGNVDPFVSQIILGAVNFGCTFLGLYVMERFGRRIPLIVGGLWQGAWLIVYASAGTAKDPETNESIGTLLIVSSCLFILGYASTWAPGIWTLVGETPRNDARAKTGALATASNWIWNFLIGFFTPFITSAIGYSYGYVFAGCNIAGAIIVYFFLYESSGLSLENVDRMYNDPNVKPWQSRSWVPPGAESRRDYLDGLKAERKTAGEKPAHRELADEADARSSADGTVVGSEHPAHAGKHGRKFKP</sequence>
<keyword evidence="14" id="KW-1185">Reference proteome</keyword>
<feature type="transmembrane region" description="Helical" evidence="11">
    <location>
        <begin position="376"/>
        <end position="403"/>
    </location>
</feature>
<comment type="subcellular location">
    <subcellularLocation>
        <location evidence="1">Membrane</location>
        <topology evidence="1">Multi-pass membrane protein</topology>
    </subcellularLocation>
</comment>
<dbReference type="GO" id="GO:0005351">
    <property type="term" value="F:carbohydrate:proton symporter activity"/>
    <property type="evidence" value="ECO:0007669"/>
    <property type="project" value="TreeGrafter"/>
</dbReference>
<comment type="similarity">
    <text evidence="2 9">Belongs to the major facilitator superfamily. Sugar transporter (TC 2.A.1.1) family.</text>
</comment>
<protein>
    <submittedName>
        <fullName evidence="13">General substrate transporter</fullName>
    </submittedName>
</protein>
<dbReference type="InterPro" id="IPR005828">
    <property type="entry name" value="MFS_sugar_transport-like"/>
</dbReference>
<dbReference type="EMBL" id="SOZI01000079">
    <property type="protein sequence ID" value="TNY19964.1"/>
    <property type="molecule type" value="Genomic_DNA"/>
</dbReference>
<feature type="transmembrane region" description="Helical" evidence="11">
    <location>
        <begin position="157"/>
        <end position="182"/>
    </location>
</feature>
<feature type="transmembrane region" description="Helical" evidence="11">
    <location>
        <begin position="345"/>
        <end position="364"/>
    </location>
</feature>
<comment type="caution">
    <text evidence="13">The sequence shown here is derived from an EMBL/GenBank/DDBJ whole genome shotgun (WGS) entry which is preliminary data.</text>
</comment>
<comment type="catalytic activity">
    <reaction evidence="8">
        <text>myo-inositol(out) + H(+)(out) = myo-inositol(in) + H(+)(in)</text>
        <dbReference type="Rhea" id="RHEA:60364"/>
        <dbReference type="ChEBI" id="CHEBI:15378"/>
        <dbReference type="ChEBI" id="CHEBI:17268"/>
    </reaction>
</comment>
<dbReference type="GO" id="GO:0005886">
    <property type="term" value="C:plasma membrane"/>
    <property type="evidence" value="ECO:0007669"/>
    <property type="project" value="TreeGrafter"/>
</dbReference>
<feature type="transmembrane region" description="Helical" evidence="11">
    <location>
        <begin position="188"/>
        <end position="211"/>
    </location>
</feature>
<dbReference type="InterPro" id="IPR020846">
    <property type="entry name" value="MFS_dom"/>
</dbReference>
<evidence type="ECO:0000256" key="6">
    <source>
        <dbReference type="ARBA" id="ARBA00022989"/>
    </source>
</evidence>
<feature type="transmembrane region" description="Helical" evidence="11">
    <location>
        <begin position="102"/>
        <end position="122"/>
    </location>
</feature>
<evidence type="ECO:0000259" key="12">
    <source>
        <dbReference type="PROSITE" id="PS50850"/>
    </source>
</evidence>
<dbReference type="PANTHER" id="PTHR48022">
    <property type="entry name" value="PLASTIDIC GLUCOSE TRANSPORTER 4"/>
    <property type="match status" value="1"/>
</dbReference>
<name>A0A5C5FVA8_9BASI</name>
<evidence type="ECO:0000256" key="2">
    <source>
        <dbReference type="ARBA" id="ARBA00010992"/>
    </source>
</evidence>
<feature type="transmembrane region" description="Helical" evidence="11">
    <location>
        <begin position="71"/>
        <end position="90"/>
    </location>
</feature>
<dbReference type="STRING" id="5288.A0A5C5FVA8"/>
<organism evidence="13 14">
    <name type="scientific">Rhodotorula diobovata</name>
    <dbReference type="NCBI Taxonomy" id="5288"/>
    <lineage>
        <taxon>Eukaryota</taxon>
        <taxon>Fungi</taxon>
        <taxon>Dikarya</taxon>
        <taxon>Basidiomycota</taxon>
        <taxon>Pucciniomycotina</taxon>
        <taxon>Microbotryomycetes</taxon>
        <taxon>Sporidiobolales</taxon>
        <taxon>Sporidiobolaceae</taxon>
        <taxon>Rhodotorula</taxon>
    </lineage>
</organism>